<evidence type="ECO:0008006" key="4">
    <source>
        <dbReference type="Google" id="ProtNLM"/>
    </source>
</evidence>
<feature type="compositionally biased region" description="Low complexity" evidence="1">
    <location>
        <begin position="344"/>
        <end position="401"/>
    </location>
</feature>
<proteinExistence type="predicted"/>
<accession>A0A9P5Q993</accession>
<dbReference type="EMBL" id="JADNRY010000003">
    <property type="protein sequence ID" value="KAF9077681.1"/>
    <property type="molecule type" value="Genomic_DNA"/>
</dbReference>
<feature type="compositionally biased region" description="Polar residues" evidence="1">
    <location>
        <begin position="419"/>
        <end position="433"/>
    </location>
</feature>
<feature type="compositionally biased region" description="Low complexity" evidence="1">
    <location>
        <begin position="191"/>
        <end position="207"/>
    </location>
</feature>
<dbReference type="OrthoDB" id="636685at2759"/>
<name>A0A9P5Q993_9AGAR</name>
<dbReference type="GO" id="GO:0046982">
    <property type="term" value="F:protein heterodimerization activity"/>
    <property type="evidence" value="ECO:0007669"/>
    <property type="project" value="InterPro"/>
</dbReference>
<comment type="caution">
    <text evidence="2">The sequence shown here is derived from an EMBL/GenBank/DDBJ whole genome shotgun (WGS) entry which is preliminary data.</text>
</comment>
<feature type="region of interest" description="Disordered" evidence="1">
    <location>
        <begin position="314"/>
        <end position="433"/>
    </location>
</feature>
<evidence type="ECO:0000313" key="3">
    <source>
        <dbReference type="Proteomes" id="UP000772434"/>
    </source>
</evidence>
<organism evidence="2 3">
    <name type="scientific">Rhodocollybia butyracea</name>
    <dbReference type="NCBI Taxonomy" id="206335"/>
    <lineage>
        <taxon>Eukaryota</taxon>
        <taxon>Fungi</taxon>
        <taxon>Dikarya</taxon>
        <taxon>Basidiomycota</taxon>
        <taxon>Agaricomycotina</taxon>
        <taxon>Agaricomycetes</taxon>
        <taxon>Agaricomycetidae</taxon>
        <taxon>Agaricales</taxon>
        <taxon>Marasmiineae</taxon>
        <taxon>Omphalotaceae</taxon>
        <taxon>Rhodocollybia</taxon>
    </lineage>
</organism>
<dbReference type="Gene3D" id="1.10.20.10">
    <property type="entry name" value="Histone, subunit A"/>
    <property type="match status" value="1"/>
</dbReference>
<evidence type="ECO:0000256" key="1">
    <source>
        <dbReference type="SAM" id="MobiDB-lite"/>
    </source>
</evidence>
<feature type="region of interest" description="Disordered" evidence="1">
    <location>
        <begin position="259"/>
        <end position="301"/>
    </location>
</feature>
<feature type="compositionally biased region" description="Acidic residues" evidence="1">
    <location>
        <begin position="34"/>
        <end position="61"/>
    </location>
</feature>
<feature type="region of interest" description="Disordered" evidence="1">
    <location>
        <begin position="189"/>
        <end position="230"/>
    </location>
</feature>
<feature type="compositionally biased region" description="Low complexity" evidence="1">
    <location>
        <begin position="262"/>
        <end position="274"/>
    </location>
</feature>
<sequence length="433" mass="45559">MSISSGPATLIVDSTPTMNQNNPPWNLSQKNGLDVEDEIIEDEEEEIDELASASEPEDDSLDSSGGSKHHRRVPGTTIMPAVKIENILQADGVTGSLSLSKEGLFVLSVATEEFIKRLVQGGHRQATTARRNAINYRDMADTTRQYQEFMFLKDIIPYPMSLSDALELREAALKDPFSDVPSPQAKLLSKSASVPLPLKASSSSSSKPKPPKQAVNGNGNNGVLLPPREFKYDNSTTSSFRVANGNGNSEHLQVNGAHTHSHSAFASSSSTSTSNNRPGGGQLMTWDGAQGSGSSNVLDARPWTHWTEPITVDSLRHSATATTSATAESHTAAAAAPEQRRDAITITTSASASASASPNDTTSPAPTQNSESSASASASTNQPSQPQIQPSSFRRAYTGPAASGGGSATGFLQGPGNPSGRTIYTQTQDSPPP</sequence>
<keyword evidence="3" id="KW-1185">Reference proteome</keyword>
<reference evidence="2" key="1">
    <citation type="submission" date="2020-11" db="EMBL/GenBank/DDBJ databases">
        <authorList>
            <consortium name="DOE Joint Genome Institute"/>
            <person name="Ahrendt S."/>
            <person name="Riley R."/>
            <person name="Andreopoulos W."/>
            <person name="Labutti K."/>
            <person name="Pangilinan J."/>
            <person name="Ruiz-Duenas F.J."/>
            <person name="Barrasa J.M."/>
            <person name="Sanchez-Garcia M."/>
            <person name="Camarero S."/>
            <person name="Miyauchi S."/>
            <person name="Serrano A."/>
            <person name="Linde D."/>
            <person name="Babiker R."/>
            <person name="Drula E."/>
            <person name="Ayuso-Fernandez I."/>
            <person name="Pacheco R."/>
            <person name="Padilla G."/>
            <person name="Ferreira P."/>
            <person name="Barriuso J."/>
            <person name="Kellner H."/>
            <person name="Castanera R."/>
            <person name="Alfaro M."/>
            <person name="Ramirez L."/>
            <person name="Pisabarro A.G."/>
            <person name="Kuo A."/>
            <person name="Tritt A."/>
            <person name="Lipzen A."/>
            <person name="He G."/>
            <person name="Yan M."/>
            <person name="Ng V."/>
            <person name="Cullen D."/>
            <person name="Martin F."/>
            <person name="Rosso M.-N."/>
            <person name="Henrissat B."/>
            <person name="Hibbett D."/>
            <person name="Martinez A.T."/>
            <person name="Grigoriev I.V."/>
        </authorList>
    </citation>
    <scope>NUCLEOTIDE SEQUENCE</scope>
    <source>
        <strain evidence="2">AH 40177</strain>
    </source>
</reference>
<gene>
    <name evidence="2" type="ORF">BDP27DRAFT_484735</name>
</gene>
<dbReference type="Proteomes" id="UP000772434">
    <property type="component" value="Unassembled WGS sequence"/>
</dbReference>
<dbReference type="AlphaFoldDB" id="A0A9P5Q993"/>
<protein>
    <recommendedName>
        <fullName evidence="4">Transcription factor CBF/NF-Y/archaeal histone domain-containing protein</fullName>
    </recommendedName>
</protein>
<dbReference type="InterPro" id="IPR009072">
    <property type="entry name" value="Histone-fold"/>
</dbReference>
<dbReference type="SUPFAM" id="SSF47113">
    <property type="entry name" value="Histone-fold"/>
    <property type="match status" value="1"/>
</dbReference>
<feature type="compositionally biased region" description="Polar residues" evidence="1">
    <location>
        <begin position="1"/>
        <end position="31"/>
    </location>
</feature>
<evidence type="ECO:0000313" key="2">
    <source>
        <dbReference type="EMBL" id="KAF9077681.1"/>
    </source>
</evidence>
<feature type="compositionally biased region" description="Low complexity" evidence="1">
    <location>
        <begin position="317"/>
        <end position="336"/>
    </location>
</feature>
<feature type="region of interest" description="Disordered" evidence="1">
    <location>
        <begin position="1"/>
        <end position="75"/>
    </location>
</feature>